<evidence type="ECO:0000256" key="1">
    <source>
        <dbReference type="SAM" id="Coils"/>
    </source>
</evidence>
<comment type="caution">
    <text evidence="3">The sequence shown here is derived from an EMBL/GenBank/DDBJ whole genome shotgun (WGS) entry which is preliminary data.</text>
</comment>
<dbReference type="SUPFAM" id="SSF46579">
    <property type="entry name" value="Prefoldin"/>
    <property type="match status" value="1"/>
</dbReference>
<keyword evidence="2" id="KW-0812">Transmembrane</keyword>
<keyword evidence="2" id="KW-1133">Transmembrane helix</keyword>
<keyword evidence="1" id="KW-0175">Coiled coil</keyword>
<sequence>MADEQLLVNGEFSEDRSVEITGDDDDASLKISELTQKIIDLERENREVSEETERYRQQVGKLRDALEELNTDNGELRGKLLKAESDNRSLQAVAAHAAALETEVSRLHHDLASAESDLHELEGLLKEMEVAKEREHEKDAKLEALEKEREILSSQVRHLEAVRNSLKDEKDSQEKEILGLKKSIEELQGAIETSKSLEKLKTELENTIDNMKGEISILENNLIEKEELINGFEVKQRSVGNGGDPSGFVESEKNGFIGNPGFQKHLIIVGGSTVAAVAVMGIACYLHAARKH</sequence>
<evidence type="ECO:0000313" key="4">
    <source>
        <dbReference type="Proteomes" id="UP000015453"/>
    </source>
</evidence>
<dbReference type="OrthoDB" id="1939306at2759"/>
<dbReference type="Proteomes" id="UP000015453">
    <property type="component" value="Unassembled WGS sequence"/>
</dbReference>
<name>S8DR07_9LAMI</name>
<evidence type="ECO:0000256" key="2">
    <source>
        <dbReference type="SAM" id="Phobius"/>
    </source>
</evidence>
<organism evidence="3 4">
    <name type="scientific">Genlisea aurea</name>
    <dbReference type="NCBI Taxonomy" id="192259"/>
    <lineage>
        <taxon>Eukaryota</taxon>
        <taxon>Viridiplantae</taxon>
        <taxon>Streptophyta</taxon>
        <taxon>Embryophyta</taxon>
        <taxon>Tracheophyta</taxon>
        <taxon>Spermatophyta</taxon>
        <taxon>Magnoliopsida</taxon>
        <taxon>eudicotyledons</taxon>
        <taxon>Gunneridae</taxon>
        <taxon>Pentapetalae</taxon>
        <taxon>asterids</taxon>
        <taxon>lamiids</taxon>
        <taxon>Lamiales</taxon>
        <taxon>Lentibulariaceae</taxon>
        <taxon>Genlisea</taxon>
    </lineage>
</organism>
<keyword evidence="2" id="KW-0472">Membrane</keyword>
<gene>
    <name evidence="3" type="ORF">M569_12544</name>
</gene>
<dbReference type="EMBL" id="AUSU01006277">
    <property type="protein sequence ID" value="EPS62247.1"/>
    <property type="molecule type" value="Genomic_DNA"/>
</dbReference>
<feature type="transmembrane region" description="Helical" evidence="2">
    <location>
        <begin position="266"/>
        <end position="288"/>
    </location>
</feature>
<reference evidence="3 4" key="1">
    <citation type="journal article" date="2013" name="BMC Genomics">
        <title>The miniature genome of a carnivorous plant Genlisea aurea contains a low number of genes and short non-coding sequences.</title>
        <authorList>
            <person name="Leushkin E.V."/>
            <person name="Sutormin R.A."/>
            <person name="Nabieva E.R."/>
            <person name="Penin A.A."/>
            <person name="Kondrashov A.S."/>
            <person name="Logacheva M.D."/>
        </authorList>
    </citation>
    <scope>NUCLEOTIDE SEQUENCE [LARGE SCALE GENOMIC DNA]</scope>
</reference>
<feature type="coiled-coil region" evidence="1">
    <location>
        <begin position="24"/>
        <end position="228"/>
    </location>
</feature>
<keyword evidence="4" id="KW-1185">Reference proteome</keyword>
<evidence type="ECO:0000313" key="3">
    <source>
        <dbReference type="EMBL" id="EPS62247.1"/>
    </source>
</evidence>
<accession>S8DR07</accession>
<dbReference type="Gene3D" id="1.10.287.1490">
    <property type="match status" value="1"/>
</dbReference>
<dbReference type="AlphaFoldDB" id="S8DR07"/>
<proteinExistence type="predicted"/>
<protein>
    <submittedName>
        <fullName evidence="3">Uncharacterized protein</fullName>
    </submittedName>
</protein>